<comment type="caution">
    <text evidence="3">The sequence shown here is derived from an EMBL/GenBank/DDBJ whole genome shotgun (WGS) entry which is preliminary data.</text>
</comment>
<proteinExistence type="predicted"/>
<sequence length="424" mass="44522">MAIEGDEADAAVAAEAMPDAPAAAAGAALPQRPPLYAFTTDAATEAVLREALLGLAGEGAQVRRGDVRAATKALSRAPSPEVLVVDVSGIEQPLSALEDLAEVVEPDVRVLVVGDDRDSGFYRKLTRGLGVLEYLYKPLSHEIVARHFGPFLQGVALRGGEVHLRGGRVIVVAGVRGGVGATTVAANLAWHFGEEARRHTVLLDGDLLGGAAALLLGARTTAGLRAALEHPERVDELFVERTAQPAGERLQVLAAEERLLDAPAAVPGAMARLVALLRRRFNLVVVDMPARAGPLLRETLDLAHQRVLVFDPALAGAREVLRWAALPNAPAQARRALTLLNRAGQPGGLTLAQVKEALGGPPDLVVPWLPRLVPGAADLGEPAAARRGPFRDAILALAREVGSISAEGGRKPPARRGLLRRLFG</sequence>
<dbReference type="SUPFAM" id="SSF52540">
    <property type="entry name" value="P-loop containing nucleoside triphosphate hydrolases"/>
    <property type="match status" value="1"/>
</dbReference>
<dbReference type="InterPro" id="IPR050625">
    <property type="entry name" value="ParA/MinD_ATPase"/>
</dbReference>
<keyword evidence="4" id="KW-1185">Reference proteome</keyword>
<keyword evidence="1" id="KW-0547">Nucleotide-binding</keyword>
<dbReference type="Proteomes" id="UP001519924">
    <property type="component" value="Unassembled WGS sequence"/>
</dbReference>
<dbReference type="PANTHER" id="PTHR43384">
    <property type="entry name" value="SEPTUM SITE-DETERMINING PROTEIN MIND HOMOLOG, CHLOROPLASTIC-RELATED"/>
    <property type="match status" value="1"/>
</dbReference>
<evidence type="ECO:0000313" key="4">
    <source>
        <dbReference type="Proteomes" id="UP001519924"/>
    </source>
</evidence>
<name>A0ABS7F684_9PROT</name>
<dbReference type="Gene3D" id="3.40.50.300">
    <property type="entry name" value="P-loop containing nucleotide triphosphate hydrolases"/>
    <property type="match status" value="1"/>
</dbReference>
<reference evidence="3 4" key="1">
    <citation type="submission" date="2021-08" db="EMBL/GenBank/DDBJ databases">
        <title>Caldovatus sediminis gen. nov., sp. nov., a moderately thermophilic bacterium isolated from a hot spring.</title>
        <authorList>
            <person name="Hu C.-J."/>
            <person name="Li W.-J."/>
            <person name="Xian W.-D."/>
        </authorList>
    </citation>
    <scope>NUCLEOTIDE SEQUENCE [LARGE SCALE GENOMIC DNA]</scope>
    <source>
        <strain evidence="3 4">SYSU G05006</strain>
    </source>
</reference>
<evidence type="ECO:0000313" key="3">
    <source>
        <dbReference type="EMBL" id="MBW8271136.1"/>
    </source>
</evidence>
<evidence type="ECO:0000256" key="2">
    <source>
        <dbReference type="ARBA" id="ARBA00022840"/>
    </source>
</evidence>
<dbReference type="Gene3D" id="3.40.50.2300">
    <property type="match status" value="1"/>
</dbReference>
<dbReference type="RefSeq" id="WP_220118914.1">
    <property type="nucleotide sequence ID" value="NZ_JAHZUY010000072.1"/>
</dbReference>
<gene>
    <name evidence="3" type="ORF">K1J50_16780</name>
</gene>
<accession>A0ABS7F684</accession>
<organism evidence="3 4">
    <name type="scientific">Caldovatus aquaticus</name>
    <dbReference type="NCBI Taxonomy" id="2865671"/>
    <lineage>
        <taxon>Bacteria</taxon>
        <taxon>Pseudomonadati</taxon>
        <taxon>Pseudomonadota</taxon>
        <taxon>Alphaproteobacteria</taxon>
        <taxon>Acetobacterales</taxon>
        <taxon>Roseomonadaceae</taxon>
        <taxon>Caldovatus</taxon>
    </lineage>
</organism>
<dbReference type="EMBL" id="JAHZUY010000072">
    <property type="protein sequence ID" value="MBW8271136.1"/>
    <property type="molecule type" value="Genomic_DNA"/>
</dbReference>
<protein>
    <submittedName>
        <fullName evidence="3">Pilus assembly protein</fullName>
    </submittedName>
</protein>
<dbReference type="PANTHER" id="PTHR43384:SF6">
    <property type="entry name" value="SEPTUM SITE-DETERMINING PROTEIN MIND HOMOLOG, CHLOROPLASTIC"/>
    <property type="match status" value="1"/>
</dbReference>
<keyword evidence="2" id="KW-0067">ATP-binding</keyword>
<evidence type="ECO:0000256" key="1">
    <source>
        <dbReference type="ARBA" id="ARBA00022741"/>
    </source>
</evidence>
<dbReference type="InterPro" id="IPR027417">
    <property type="entry name" value="P-loop_NTPase"/>
</dbReference>